<dbReference type="Proteomes" id="UP000660885">
    <property type="component" value="Unassembled WGS sequence"/>
</dbReference>
<dbReference type="Pfam" id="PF01408">
    <property type="entry name" value="GFO_IDH_MocA"/>
    <property type="match status" value="1"/>
</dbReference>
<evidence type="ECO:0000259" key="1">
    <source>
        <dbReference type="Pfam" id="PF01408"/>
    </source>
</evidence>
<reference evidence="3 4" key="1">
    <citation type="submission" date="2021-01" db="EMBL/GenBank/DDBJ databases">
        <title>Belnapia mucosa sp. nov. and Belnapia arida sp. nov., isolated from the Tabernas Desert (Almeria, Spain).</title>
        <authorList>
            <person name="Molina-Menor E."/>
            <person name="Vidal-Verdu A."/>
            <person name="Calonge A."/>
            <person name="Satari L."/>
            <person name="Pereto J."/>
            <person name="Porcar M."/>
        </authorList>
    </citation>
    <scope>NUCLEOTIDE SEQUENCE [LARGE SCALE GENOMIC DNA]</scope>
    <source>
        <strain evidence="3 4">T18</strain>
    </source>
</reference>
<dbReference type="SUPFAM" id="SSF55347">
    <property type="entry name" value="Glyceraldehyde-3-phosphate dehydrogenase-like, C-terminal domain"/>
    <property type="match status" value="1"/>
</dbReference>
<proteinExistence type="predicted"/>
<evidence type="ECO:0000259" key="2">
    <source>
        <dbReference type="Pfam" id="PF22725"/>
    </source>
</evidence>
<dbReference type="PANTHER" id="PTHR43249:SF1">
    <property type="entry name" value="D-GLUCOSIDE 3-DEHYDROGENASE"/>
    <property type="match status" value="1"/>
</dbReference>
<accession>A0ABS1TWL3</accession>
<name>A0ABS1TWL3_9PROT</name>
<evidence type="ECO:0000313" key="4">
    <source>
        <dbReference type="Proteomes" id="UP000660885"/>
    </source>
</evidence>
<comment type="caution">
    <text evidence="3">The sequence shown here is derived from an EMBL/GenBank/DDBJ whole genome shotgun (WGS) entry which is preliminary data.</text>
</comment>
<dbReference type="InterPro" id="IPR000683">
    <property type="entry name" value="Gfo/Idh/MocA-like_OxRdtase_N"/>
</dbReference>
<protein>
    <submittedName>
        <fullName evidence="3">Gfo/Idh/MocA family oxidoreductase</fullName>
    </submittedName>
</protein>
<dbReference type="InterPro" id="IPR052515">
    <property type="entry name" value="Gfo/Idh/MocA_Oxidoreductase"/>
</dbReference>
<dbReference type="InterPro" id="IPR036291">
    <property type="entry name" value="NAD(P)-bd_dom_sf"/>
</dbReference>
<evidence type="ECO:0000313" key="3">
    <source>
        <dbReference type="EMBL" id="MBL6076836.1"/>
    </source>
</evidence>
<dbReference type="PANTHER" id="PTHR43249">
    <property type="entry name" value="UDP-N-ACETYL-2-AMINO-2-DEOXY-D-GLUCURONATE OXIDASE"/>
    <property type="match status" value="1"/>
</dbReference>
<dbReference type="EMBL" id="JAETWB010000001">
    <property type="protein sequence ID" value="MBL6076836.1"/>
    <property type="molecule type" value="Genomic_DNA"/>
</dbReference>
<feature type="domain" description="GFO/IDH/MocA-like oxidoreductase" evidence="2">
    <location>
        <begin position="133"/>
        <end position="254"/>
    </location>
</feature>
<dbReference type="SUPFAM" id="SSF51735">
    <property type="entry name" value="NAD(P)-binding Rossmann-fold domains"/>
    <property type="match status" value="1"/>
</dbReference>
<gene>
    <name evidence="3" type="ORF">JMJ56_02385</name>
</gene>
<dbReference type="Gene3D" id="3.40.50.720">
    <property type="entry name" value="NAD(P)-binding Rossmann-like Domain"/>
    <property type="match status" value="1"/>
</dbReference>
<dbReference type="Pfam" id="PF22725">
    <property type="entry name" value="GFO_IDH_MocA_C3"/>
    <property type="match status" value="1"/>
</dbReference>
<dbReference type="InterPro" id="IPR055170">
    <property type="entry name" value="GFO_IDH_MocA-like_dom"/>
</dbReference>
<dbReference type="Gene3D" id="3.30.360.10">
    <property type="entry name" value="Dihydrodipicolinate Reductase, domain 2"/>
    <property type="match status" value="1"/>
</dbReference>
<feature type="domain" description="Gfo/Idh/MocA-like oxidoreductase N-terminal" evidence="1">
    <location>
        <begin position="2"/>
        <end position="121"/>
    </location>
</feature>
<sequence length="339" mass="34799">MIGVGMVGLGMAVAPHALALRDLEAAGRARLVGGFSPSVERRAGFAARWHAPVFDSLDALLGAPGLDLVLVLTPPAAHLPVAEAAAAAGKHLLVEKPLEFDLARAEALVAMAGRAGVTLGVVFQHRFRPAALRLKAALEAGLLGTPLSASATIRWWRDAAYFAQPGRGMKARDGGGVLLTQAIHTIDLLLHLMGPVAEAAAFARTSPLRAIDTEDIVAGALRFANGAIGTLDATTVARPGFPERIEIAGTGGSAMLVSERLELHLADVAPEVIDHGSAGGGGADPMAFDHGPHRALHTEVLDAIAAGRPPSNSGASALAVQRLIEALLRGAGQGQFVTL</sequence>
<organism evidence="3 4">
    <name type="scientific">Belnapia arida</name>
    <dbReference type="NCBI Taxonomy" id="2804533"/>
    <lineage>
        <taxon>Bacteria</taxon>
        <taxon>Pseudomonadati</taxon>
        <taxon>Pseudomonadota</taxon>
        <taxon>Alphaproteobacteria</taxon>
        <taxon>Acetobacterales</taxon>
        <taxon>Roseomonadaceae</taxon>
        <taxon>Belnapia</taxon>
    </lineage>
</organism>
<keyword evidence="4" id="KW-1185">Reference proteome</keyword>